<name>A0ACB6QBP0_9PLEO</name>
<dbReference type="EMBL" id="MU003549">
    <property type="protein sequence ID" value="KAF2463566.1"/>
    <property type="molecule type" value="Genomic_DNA"/>
</dbReference>
<feature type="non-terminal residue" evidence="1">
    <location>
        <position position="96"/>
    </location>
</feature>
<dbReference type="Proteomes" id="UP000799755">
    <property type="component" value="Unassembled WGS sequence"/>
</dbReference>
<keyword evidence="2" id="KW-1185">Reference proteome</keyword>
<comment type="caution">
    <text evidence="1">The sequence shown here is derived from an EMBL/GenBank/DDBJ whole genome shotgun (WGS) entry which is preliminary data.</text>
</comment>
<evidence type="ECO:0000313" key="2">
    <source>
        <dbReference type="Proteomes" id="UP000799755"/>
    </source>
</evidence>
<protein>
    <submittedName>
        <fullName evidence="1">Uncharacterized protein</fullName>
    </submittedName>
</protein>
<organism evidence="1 2">
    <name type="scientific">Lindgomyces ingoldianus</name>
    <dbReference type="NCBI Taxonomy" id="673940"/>
    <lineage>
        <taxon>Eukaryota</taxon>
        <taxon>Fungi</taxon>
        <taxon>Dikarya</taxon>
        <taxon>Ascomycota</taxon>
        <taxon>Pezizomycotina</taxon>
        <taxon>Dothideomycetes</taxon>
        <taxon>Pleosporomycetidae</taxon>
        <taxon>Pleosporales</taxon>
        <taxon>Lindgomycetaceae</taxon>
        <taxon>Lindgomyces</taxon>
    </lineage>
</organism>
<proteinExistence type="predicted"/>
<gene>
    <name evidence="1" type="ORF">BDR25DRAFT_205255</name>
</gene>
<accession>A0ACB6QBP0</accession>
<evidence type="ECO:0000313" key="1">
    <source>
        <dbReference type="EMBL" id="KAF2463566.1"/>
    </source>
</evidence>
<feature type="non-terminal residue" evidence="1">
    <location>
        <position position="1"/>
    </location>
</feature>
<sequence length="96" mass="11118">LEKAFVDTHQRSKARAELSQLKMKLSQDFRDFEAQFTQPANEAELPLDQWKDEIHDALSGPLPVHMEIYCHDPAISFFDYCHRARQIAFSLQKVAA</sequence>
<reference evidence="1" key="1">
    <citation type="journal article" date="2020" name="Stud. Mycol.">
        <title>101 Dothideomycetes genomes: a test case for predicting lifestyles and emergence of pathogens.</title>
        <authorList>
            <person name="Haridas S."/>
            <person name="Albert R."/>
            <person name="Binder M."/>
            <person name="Bloem J."/>
            <person name="Labutti K."/>
            <person name="Salamov A."/>
            <person name="Andreopoulos B."/>
            <person name="Baker S."/>
            <person name="Barry K."/>
            <person name="Bills G."/>
            <person name="Bluhm B."/>
            <person name="Cannon C."/>
            <person name="Castanera R."/>
            <person name="Culley D."/>
            <person name="Daum C."/>
            <person name="Ezra D."/>
            <person name="Gonzalez J."/>
            <person name="Henrissat B."/>
            <person name="Kuo A."/>
            <person name="Liang C."/>
            <person name="Lipzen A."/>
            <person name="Lutzoni F."/>
            <person name="Magnuson J."/>
            <person name="Mondo S."/>
            <person name="Nolan M."/>
            <person name="Ohm R."/>
            <person name="Pangilinan J."/>
            <person name="Park H.-J."/>
            <person name="Ramirez L."/>
            <person name="Alfaro M."/>
            <person name="Sun H."/>
            <person name="Tritt A."/>
            <person name="Yoshinaga Y."/>
            <person name="Zwiers L.-H."/>
            <person name="Turgeon B."/>
            <person name="Goodwin S."/>
            <person name="Spatafora J."/>
            <person name="Crous P."/>
            <person name="Grigoriev I."/>
        </authorList>
    </citation>
    <scope>NUCLEOTIDE SEQUENCE</scope>
    <source>
        <strain evidence="1">ATCC 200398</strain>
    </source>
</reference>